<keyword evidence="3" id="KW-1185">Reference proteome</keyword>
<organism evidence="2 3">
    <name type="scientific">Mytilus edulis</name>
    <name type="common">Blue mussel</name>
    <dbReference type="NCBI Taxonomy" id="6550"/>
    <lineage>
        <taxon>Eukaryota</taxon>
        <taxon>Metazoa</taxon>
        <taxon>Spiralia</taxon>
        <taxon>Lophotrochozoa</taxon>
        <taxon>Mollusca</taxon>
        <taxon>Bivalvia</taxon>
        <taxon>Autobranchia</taxon>
        <taxon>Pteriomorphia</taxon>
        <taxon>Mytilida</taxon>
        <taxon>Mytiloidea</taxon>
        <taxon>Mytilidae</taxon>
        <taxon>Mytilinae</taxon>
        <taxon>Mytilus</taxon>
    </lineage>
</organism>
<evidence type="ECO:0000256" key="1">
    <source>
        <dbReference type="SAM" id="MobiDB-lite"/>
    </source>
</evidence>
<protein>
    <submittedName>
        <fullName evidence="2">Uncharacterized protein</fullName>
    </submittedName>
</protein>
<evidence type="ECO:0000313" key="3">
    <source>
        <dbReference type="Proteomes" id="UP000683360"/>
    </source>
</evidence>
<evidence type="ECO:0000313" key="2">
    <source>
        <dbReference type="EMBL" id="CAG2247669.1"/>
    </source>
</evidence>
<reference evidence="2" key="1">
    <citation type="submission" date="2021-03" db="EMBL/GenBank/DDBJ databases">
        <authorList>
            <person name="Bekaert M."/>
        </authorList>
    </citation>
    <scope>NUCLEOTIDE SEQUENCE</scope>
</reference>
<name>A0A8S3UPL4_MYTED</name>
<dbReference type="OrthoDB" id="10047206at2759"/>
<sequence>MQKKQSLVYGWSPYQLVNVPIDKPPALEHNTVSQTFANHLNALHAGRRAFIKAELIRCGTEFKDMQSKQLNLNNNNAKPVREKIHPTGIYDSEDDEEKNNRNEEQEPLQNENDHQQNIQHSQMQYDDNEQVDQNLAPGAAFDNCDQTDENEDAKVGIDFAKDVQEWRKAQDVD</sequence>
<comment type="caution">
    <text evidence="2">The sequence shown here is derived from an EMBL/GenBank/DDBJ whole genome shotgun (WGS) entry which is preliminary data.</text>
</comment>
<accession>A0A8S3UPL4</accession>
<dbReference type="Proteomes" id="UP000683360">
    <property type="component" value="Unassembled WGS sequence"/>
</dbReference>
<proteinExistence type="predicted"/>
<feature type="compositionally biased region" description="Polar residues" evidence="1">
    <location>
        <begin position="107"/>
        <end position="125"/>
    </location>
</feature>
<feature type="region of interest" description="Disordered" evidence="1">
    <location>
        <begin position="70"/>
        <end position="156"/>
    </location>
</feature>
<gene>
    <name evidence="2" type="ORF">MEDL_59566</name>
</gene>
<dbReference type="EMBL" id="CAJPWZ010002912">
    <property type="protein sequence ID" value="CAG2247669.1"/>
    <property type="molecule type" value="Genomic_DNA"/>
</dbReference>
<dbReference type="AlphaFoldDB" id="A0A8S3UPL4"/>